<comment type="pathway">
    <text evidence="6">Amino-acid degradation; L-alanine degradation via transaminase pathway; pyruvate from L-alanine: step 1/1.</text>
</comment>
<dbReference type="GO" id="GO:0030170">
    <property type="term" value="F:pyridoxal phosphate binding"/>
    <property type="evidence" value="ECO:0007669"/>
    <property type="project" value="InterPro"/>
</dbReference>
<dbReference type="InterPro" id="IPR045088">
    <property type="entry name" value="ALAT1/2-like"/>
</dbReference>
<keyword evidence="3" id="KW-0032">Aminotransferase</keyword>
<organism evidence="12 13">
    <name type="scientific">Oesophagostomum dentatum</name>
    <name type="common">Nodular worm</name>
    <dbReference type="NCBI Taxonomy" id="61180"/>
    <lineage>
        <taxon>Eukaryota</taxon>
        <taxon>Metazoa</taxon>
        <taxon>Ecdysozoa</taxon>
        <taxon>Nematoda</taxon>
        <taxon>Chromadorea</taxon>
        <taxon>Rhabditida</taxon>
        <taxon>Rhabditina</taxon>
        <taxon>Rhabditomorpha</taxon>
        <taxon>Strongyloidea</taxon>
        <taxon>Strongylidae</taxon>
        <taxon>Oesophagostomum</taxon>
    </lineage>
</organism>
<evidence type="ECO:0000256" key="2">
    <source>
        <dbReference type="ARBA" id="ARBA00011738"/>
    </source>
</evidence>
<feature type="transmembrane region" description="Helical" evidence="10">
    <location>
        <begin position="208"/>
        <end position="230"/>
    </location>
</feature>
<dbReference type="SUPFAM" id="SSF53383">
    <property type="entry name" value="PLP-dependent transferases"/>
    <property type="match status" value="2"/>
</dbReference>
<dbReference type="PANTHER" id="PTHR11751:SF29">
    <property type="entry name" value="ALANINE TRANSAMINASE"/>
    <property type="match status" value="1"/>
</dbReference>
<keyword evidence="10" id="KW-0472">Membrane</keyword>
<dbReference type="OrthoDB" id="1732682at2759"/>
<dbReference type="UniPathway" id="UPA00528">
    <property type="reaction ID" value="UER00586"/>
</dbReference>
<reference evidence="12 13" key="1">
    <citation type="submission" date="2014-03" db="EMBL/GenBank/DDBJ databases">
        <title>Draft genome of the hookworm Oesophagostomum dentatum.</title>
        <authorList>
            <person name="Mitreva M."/>
        </authorList>
    </citation>
    <scope>NUCLEOTIDE SEQUENCE [LARGE SCALE GENOMIC DNA]</scope>
    <source>
        <strain evidence="12 13">OD-Hann</strain>
    </source>
</reference>
<dbReference type="InterPro" id="IPR015424">
    <property type="entry name" value="PyrdxlP-dep_Trfase"/>
</dbReference>
<evidence type="ECO:0000256" key="7">
    <source>
        <dbReference type="ARBA" id="ARBA00025785"/>
    </source>
</evidence>
<keyword evidence="4" id="KW-0808">Transferase</keyword>
<evidence type="ECO:0000313" key="12">
    <source>
        <dbReference type="EMBL" id="KHJ83240.1"/>
    </source>
</evidence>
<dbReference type="Proteomes" id="UP000053660">
    <property type="component" value="Unassembled WGS sequence"/>
</dbReference>
<sequence>MENVILSGGASESIRNVLKLFMRHDGGKQAGIMIPIPQYPLYSASVEEYGLGQVGYYLQEENNWSLEVDELERAYTESLKKYDTKVLCVINPGNPTGQVLSRENIENIIKFAHKHNLFLMADEVYQDNIYAEGSKFHSFKKVINEMGAPYNKYVLSRENIENIIKFAHKHNLFLMADEVYQDNIYAEGSKFHSFKKVINEMGAPYNKYVLDFTFITTFLLFLHLCFVPFLKDI</sequence>
<feature type="domain" description="Aminotransferase class I/classII large" evidence="11">
    <location>
        <begin position="2"/>
        <end position="133"/>
    </location>
</feature>
<evidence type="ECO:0000256" key="4">
    <source>
        <dbReference type="ARBA" id="ARBA00022679"/>
    </source>
</evidence>
<evidence type="ECO:0000256" key="1">
    <source>
        <dbReference type="ARBA" id="ARBA00001933"/>
    </source>
</evidence>
<dbReference type="GO" id="GO:0004021">
    <property type="term" value="F:L-alanine:2-oxoglutarate aminotransferase activity"/>
    <property type="evidence" value="ECO:0007669"/>
    <property type="project" value="UniProtKB-EC"/>
</dbReference>
<keyword evidence="10" id="KW-0812">Transmembrane</keyword>
<evidence type="ECO:0000256" key="9">
    <source>
        <dbReference type="ARBA" id="ARBA00047412"/>
    </source>
</evidence>
<evidence type="ECO:0000256" key="6">
    <source>
        <dbReference type="ARBA" id="ARBA00025708"/>
    </source>
</evidence>
<comment type="cofactor">
    <cofactor evidence="1">
        <name>pyridoxal 5'-phosphate</name>
        <dbReference type="ChEBI" id="CHEBI:597326"/>
    </cofactor>
</comment>
<dbReference type="Gene3D" id="3.40.640.10">
    <property type="entry name" value="Type I PLP-dependent aspartate aminotransferase-like (Major domain)"/>
    <property type="match status" value="2"/>
</dbReference>
<dbReference type="EMBL" id="KN574400">
    <property type="protein sequence ID" value="KHJ83240.1"/>
    <property type="molecule type" value="Genomic_DNA"/>
</dbReference>
<protein>
    <recommendedName>
        <fullName evidence="8">alanine transaminase</fullName>
        <ecNumber evidence="8">2.6.1.2</ecNumber>
    </recommendedName>
</protein>
<evidence type="ECO:0000256" key="5">
    <source>
        <dbReference type="ARBA" id="ARBA00022898"/>
    </source>
</evidence>
<dbReference type="InterPro" id="IPR004839">
    <property type="entry name" value="Aminotransferase_I/II_large"/>
</dbReference>
<evidence type="ECO:0000256" key="10">
    <source>
        <dbReference type="SAM" id="Phobius"/>
    </source>
</evidence>
<dbReference type="GO" id="GO:0042853">
    <property type="term" value="P:L-alanine catabolic process"/>
    <property type="evidence" value="ECO:0007669"/>
    <property type="project" value="UniProtKB-UniPathway"/>
</dbReference>
<name>A0A0B1SJ64_OESDE</name>
<gene>
    <name evidence="12" type="ORF">OESDEN_17063</name>
</gene>
<keyword evidence="5" id="KW-0663">Pyridoxal phosphate</keyword>
<dbReference type="PANTHER" id="PTHR11751">
    <property type="entry name" value="ALANINE AMINOTRANSFERASE"/>
    <property type="match status" value="1"/>
</dbReference>
<dbReference type="EC" id="2.6.1.2" evidence="8"/>
<comment type="similarity">
    <text evidence="7">Belongs to the class-I pyridoxal-phosphate-dependent aminotransferase family. Alanine aminotransferase subfamily.</text>
</comment>
<keyword evidence="10" id="KW-1133">Transmembrane helix</keyword>
<dbReference type="FunFam" id="3.40.640.10:FF:000236">
    <property type="entry name" value="Alanine aminotransferase 2"/>
    <property type="match status" value="1"/>
</dbReference>
<keyword evidence="13" id="KW-1185">Reference proteome</keyword>
<dbReference type="Pfam" id="PF00155">
    <property type="entry name" value="Aminotran_1_2"/>
    <property type="match status" value="1"/>
</dbReference>
<dbReference type="AlphaFoldDB" id="A0A0B1SJ64"/>
<dbReference type="InterPro" id="IPR015421">
    <property type="entry name" value="PyrdxlP-dep_Trfase_major"/>
</dbReference>
<accession>A0A0B1SJ64</accession>
<proteinExistence type="inferred from homology"/>
<evidence type="ECO:0000259" key="11">
    <source>
        <dbReference type="Pfam" id="PF00155"/>
    </source>
</evidence>
<evidence type="ECO:0000313" key="13">
    <source>
        <dbReference type="Proteomes" id="UP000053660"/>
    </source>
</evidence>
<evidence type="ECO:0000256" key="3">
    <source>
        <dbReference type="ARBA" id="ARBA00022576"/>
    </source>
</evidence>
<evidence type="ECO:0000256" key="8">
    <source>
        <dbReference type="ARBA" id="ARBA00026106"/>
    </source>
</evidence>
<comment type="subunit">
    <text evidence="2">Homodimer.</text>
</comment>
<comment type="catalytic activity">
    <reaction evidence="9">
        <text>L-alanine + 2-oxoglutarate = pyruvate + L-glutamate</text>
        <dbReference type="Rhea" id="RHEA:19453"/>
        <dbReference type="ChEBI" id="CHEBI:15361"/>
        <dbReference type="ChEBI" id="CHEBI:16810"/>
        <dbReference type="ChEBI" id="CHEBI:29985"/>
        <dbReference type="ChEBI" id="CHEBI:57972"/>
        <dbReference type="EC" id="2.6.1.2"/>
    </reaction>
</comment>
<dbReference type="CDD" id="cd00609">
    <property type="entry name" value="AAT_like"/>
    <property type="match status" value="1"/>
</dbReference>